<evidence type="ECO:0000313" key="6">
    <source>
        <dbReference type="EMBL" id="KAG6432575.1"/>
    </source>
</evidence>
<evidence type="ECO:0000256" key="2">
    <source>
        <dbReference type="ARBA" id="ARBA00023242"/>
    </source>
</evidence>
<evidence type="ECO:0000313" key="7">
    <source>
        <dbReference type="Proteomes" id="UP000298416"/>
    </source>
</evidence>
<dbReference type="InterPro" id="IPR007148">
    <property type="entry name" value="SSU_processome_Utp12"/>
</dbReference>
<dbReference type="GO" id="GO:0005730">
    <property type="term" value="C:nucleolus"/>
    <property type="evidence" value="ECO:0007669"/>
    <property type="project" value="TreeGrafter"/>
</dbReference>
<evidence type="ECO:0000256" key="4">
    <source>
        <dbReference type="SAM" id="MobiDB-lite"/>
    </source>
</evidence>
<sequence>MGKMEKSSKRKNRETGVTSEVLLHKSIGDKDGFDTVDDLCEPTMGEKLATLKLEGNDNAPENADSSLPAKPPSAASVNILVKQALHADDRALLIDCLYRQDDKVIANSLSLLNPSDVLKFLKSLVPIIQLRGAVLACALPWLRSLLLQHSSSIMSQETSLAALNSIFQIIESRVSTFNPALQLSSSLDLLYADSVDDEVEENNIIAPVIYEDDDDDDESDEDASDDSSMEVDTVEDGEEPILYSDISDAEEDGEISD</sequence>
<dbReference type="EMBL" id="PNBA02000002">
    <property type="protein sequence ID" value="KAG6432575.1"/>
    <property type="molecule type" value="Genomic_DNA"/>
</dbReference>
<dbReference type="PANTHER" id="PTHR44267:SF1">
    <property type="entry name" value="WD REPEAT-CONTAINING PROTEIN 43"/>
    <property type="match status" value="1"/>
</dbReference>
<evidence type="ECO:0000256" key="3">
    <source>
        <dbReference type="ARBA" id="ARBA00038335"/>
    </source>
</evidence>
<dbReference type="Proteomes" id="UP000298416">
    <property type="component" value="Unassembled WGS sequence"/>
</dbReference>
<feature type="region of interest" description="Disordered" evidence="4">
    <location>
        <begin position="1"/>
        <end position="20"/>
    </location>
</feature>
<feature type="domain" description="Small-subunit processome Utp12" evidence="5">
    <location>
        <begin position="89"/>
        <end position="190"/>
    </location>
</feature>
<dbReference type="OrthoDB" id="30195at2759"/>
<evidence type="ECO:0000256" key="1">
    <source>
        <dbReference type="ARBA" id="ARBA00004123"/>
    </source>
</evidence>
<reference evidence="6" key="2">
    <citation type="submission" date="2020-08" db="EMBL/GenBank/DDBJ databases">
        <title>Plant Genome Project.</title>
        <authorList>
            <person name="Zhang R.-G."/>
        </authorList>
    </citation>
    <scope>NUCLEOTIDE SEQUENCE</scope>
    <source>
        <strain evidence="6">Huo1</strain>
        <tissue evidence="6">Leaf</tissue>
    </source>
</reference>
<comment type="subcellular location">
    <subcellularLocation>
        <location evidence="1">Nucleus</location>
    </subcellularLocation>
</comment>
<keyword evidence="2" id="KW-0539">Nucleus</keyword>
<protein>
    <recommendedName>
        <fullName evidence="5">Small-subunit processome Utp12 domain-containing protein</fullName>
    </recommendedName>
</protein>
<dbReference type="AlphaFoldDB" id="A0A8X8YM96"/>
<dbReference type="InterPro" id="IPR052414">
    <property type="entry name" value="U3_snoRNA-assoc_WDR"/>
</dbReference>
<feature type="compositionally biased region" description="Acidic residues" evidence="4">
    <location>
        <begin position="210"/>
        <end position="239"/>
    </location>
</feature>
<gene>
    <name evidence="6" type="ORF">SASPL_104156</name>
</gene>
<accession>A0A8X8YM96</accession>
<proteinExistence type="inferred from homology"/>
<comment type="similarity">
    <text evidence="3">Belongs to the UTP5 family.</text>
</comment>
<comment type="caution">
    <text evidence="6">The sequence shown here is derived from an EMBL/GenBank/DDBJ whole genome shotgun (WGS) entry which is preliminary data.</text>
</comment>
<reference evidence="6" key="1">
    <citation type="submission" date="2018-01" db="EMBL/GenBank/DDBJ databases">
        <authorList>
            <person name="Mao J.F."/>
        </authorList>
    </citation>
    <scope>NUCLEOTIDE SEQUENCE</scope>
    <source>
        <strain evidence="6">Huo1</strain>
        <tissue evidence="6">Leaf</tissue>
    </source>
</reference>
<feature type="compositionally biased region" description="Acidic residues" evidence="4">
    <location>
        <begin position="247"/>
        <end position="257"/>
    </location>
</feature>
<dbReference type="PANTHER" id="PTHR44267">
    <property type="entry name" value="WD REPEAT-CONTAINING PROTEIN 43"/>
    <property type="match status" value="1"/>
</dbReference>
<evidence type="ECO:0000259" key="5">
    <source>
        <dbReference type="Pfam" id="PF04003"/>
    </source>
</evidence>
<dbReference type="GO" id="GO:0000462">
    <property type="term" value="P:maturation of SSU-rRNA from tricistronic rRNA transcript (SSU-rRNA, 5.8S rRNA, LSU-rRNA)"/>
    <property type="evidence" value="ECO:0007669"/>
    <property type="project" value="TreeGrafter"/>
</dbReference>
<organism evidence="6">
    <name type="scientific">Salvia splendens</name>
    <name type="common">Scarlet sage</name>
    <dbReference type="NCBI Taxonomy" id="180675"/>
    <lineage>
        <taxon>Eukaryota</taxon>
        <taxon>Viridiplantae</taxon>
        <taxon>Streptophyta</taxon>
        <taxon>Embryophyta</taxon>
        <taxon>Tracheophyta</taxon>
        <taxon>Spermatophyta</taxon>
        <taxon>Magnoliopsida</taxon>
        <taxon>eudicotyledons</taxon>
        <taxon>Gunneridae</taxon>
        <taxon>Pentapetalae</taxon>
        <taxon>asterids</taxon>
        <taxon>lamiids</taxon>
        <taxon>Lamiales</taxon>
        <taxon>Lamiaceae</taxon>
        <taxon>Nepetoideae</taxon>
        <taxon>Mentheae</taxon>
        <taxon>Salviinae</taxon>
        <taxon>Salvia</taxon>
        <taxon>Salvia subgen. Calosphace</taxon>
        <taxon>core Calosphace</taxon>
    </lineage>
</organism>
<name>A0A8X8YM96_SALSN</name>
<keyword evidence="7" id="KW-1185">Reference proteome</keyword>
<feature type="region of interest" description="Disordered" evidence="4">
    <location>
        <begin position="209"/>
        <end position="257"/>
    </location>
</feature>
<dbReference type="Pfam" id="PF04003">
    <property type="entry name" value="Utp12"/>
    <property type="match status" value="1"/>
</dbReference>